<dbReference type="Gene3D" id="3.10.450.50">
    <property type="match status" value="1"/>
</dbReference>
<proteinExistence type="predicted"/>
<gene>
    <name evidence="2" type="ORF">TARUN_3783</name>
</gene>
<dbReference type="Pfam" id="PF13577">
    <property type="entry name" value="SnoaL_4"/>
    <property type="match status" value="1"/>
</dbReference>
<dbReference type="InterPro" id="IPR032710">
    <property type="entry name" value="NTF2-like_dom_sf"/>
</dbReference>
<evidence type="ECO:0000313" key="3">
    <source>
        <dbReference type="Proteomes" id="UP000266272"/>
    </source>
</evidence>
<accession>A0A395NQU6</accession>
<keyword evidence="3" id="KW-1185">Reference proteome</keyword>
<evidence type="ECO:0000259" key="1">
    <source>
        <dbReference type="Pfam" id="PF13577"/>
    </source>
</evidence>
<organism evidence="2 3">
    <name type="scientific">Trichoderma arundinaceum</name>
    <dbReference type="NCBI Taxonomy" id="490622"/>
    <lineage>
        <taxon>Eukaryota</taxon>
        <taxon>Fungi</taxon>
        <taxon>Dikarya</taxon>
        <taxon>Ascomycota</taxon>
        <taxon>Pezizomycotina</taxon>
        <taxon>Sordariomycetes</taxon>
        <taxon>Hypocreomycetidae</taxon>
        <taxon>Hypocreales</taxon>
        <taxon>Hypocreaceae</taxon>
        <taxon>Trichoderma</taxon>
    </lineage>
</organism>
<feature type="domain" description="SnoaL-like" evidence="1">
    <location>
        <begin position="10"/>
        <end position="144"/>
    </location>
</feature>
<dbReference type="InterPro" id="IPR037401">
    <property type="entry name" value="SnoaL-like"/>
</dbReference>
<sequence length="172" mass="19728">MASNLTISPEEARDRLAIRQVIDRYAHCADRRLADEQMSLFTEETHFTVYMQGEGSQPSQVVRTREDLRPVFEFLLGYTHTTHINGQSIIDIGADGKTASGETYCIAHHVSEKDGQRQLYVANLRYQDTLKKGEDGKWLFSERKLYLDCITGCGYCFNARIVYIARVVFHEL</sequence>
<dbReference type="AlphaFoldDB" id="A0A395NQU6"/>
<dbReference type="OrthoDB" id="4796015at2759"/>
<evidence type="ECO:0000313" key="2">
    <source>
        <dbReference type="EMBL" id="RFU78436.1"/>
    </source>
</evidence>
<dbReference type="EMBL" id="PXOA01000211">
    <property type="protein sequence ID" value="RFU78436.1"/>
    <property type="molecule type" value="Genomic_DNA"/>
</dbReference>
<dbReference type="Proteomes" id="UP000266272">
    <property type="component" value="Unassembled WGS sequence"/>
</dbReference>
<comment type="caution">
    <text evidence="2">The sequence shown here is derived from an EMBL/GenBank/DDBJ whole genome shotgun (WGS) entry which is preliminary data.</text>
</comment>
<dbReference type="SUPFAM" id="SSF54427">
    <property type="entry name" value="NTF2-like"/>
    <property type="match status" value="1"/>
</dbReference>
<protein>
    <recommendedName>
        <fullName evidence="1">SnoaL-like domain-containing protein</fullName>
    </recommendedName>
</protein>
<name>A0A395NQU6_TRIAR</name>
<dbReference type="CDD" id="cd00531">
    <property type="entry name" value="NTF2_like"/>
    <property type="match status" value="1"/>
</dbReference>
<reference evidence="2 3" key="1">
    <citation type="journal article" date="2018" name="PLoS Pathog.">
        <title>Evolution of structural diversity of trichothecenes, a family of toxins produced by plant pathogenic and entomopathogenic fungi.</title>
        <authorList>
            <person name="Proctor R.H."/>
            <person name="McCormick S.P."/>
            <person name="Kim H.S."/>
            <person name="Cardoza R.E."/>
            <person name="Stanley A.M."/>
            <person name="Lindo L."/>
            <person name="Kelly A."/>
            <person name="Brown D.W."/>
            <person name="Lee T."/>
            <person name="Vaughan M.M."/>
            <person name="Alexander N.J."/>
            <person name="Busman M."/>
            <person name="Gutierrez S."/>
        </authorList>
    </citation>
    <scope>NUCLEOTIDE SEQUENCE [LARGE SCALE GENOMIC DNA]</scope>
    <source>
        <strain evidence="2 3">IBT 40837</strain>
    </source>
</reference>